<feature type="domain" description="HTH tetR-type" evidence="5">
    <location>
        <begin position="13"/>
        <end position="73"/>
    </location>
</feature>
<dbReference type="InterPro" id="IPR009057">
    <property type="entry name" value="Homeodomain-like_sf"/>
</dbReference>
<keyword evidence="7" id="KW-1185">Reference proteome</keyword>
<proteinExistence type="predicted"/>
<evidence type="ECO:0000256" key="4">
    <source>
        <dbReference type="PROSITE-ProRule" id="PRU00335"/>
    </source>
</evidence>
<name>A0ABT3FML5_9BACT</name>
<sequence length="187" mass="20729">MSPANERQRRHDPGRRDRIVETAMAVIVRDGLSGLSHRKVAAAADVPLGSITYQFASLDELAEEAFARYVARCSDHFEQALAASRSADELPRILAAEVGVYLASGDQLILAYELYLGSVRNPALRKLMNRWLRNTRGSLSRYLDEATARIVDGLIEGLLLHTLLEDEPMQPAELESAFRRLLGKSPA</sequence>
<accession>A0ABT3FML5</accession>
<dbReference type="PANTHER" id="PTHR47506">
    <property type="entry name" value="TRANSCRIPTIONAL REGULATORY PROTEIN"/>
    <property type="match status" value="1"/>
</dbReference>
<dbReference type="PANTHER" id="PTHR47506:SF6">
    <property type="entry name" value="HTH-TYPE TRANSCRIPTIONAL REPRESSOR NEMR"/>
    <property type="match status" value="1"/>
</dbReference>
<evidence type="ECO:0000313" key="6">
    <source>
        <dbReference type="EMBL" id="MCW1884810.1"/>
    </source>
</evidence>
<keyword evidence="1" id="KW-0805">Transcription regulation</keyword>
<evidence type="ECO:0000256" key="2">
    <source>
        <dbReference type="ARBA" id="ARBA00023125"/>
    </source>
</evidence>
<dbReference type="Proteomes" id="UP001207930">
    <property type="component" value="Unassembled WGS sequence"/>
</dbReference>
<evidence type="ECO:0000313" key="7">
    <source>
        <dbReference type="Proteomes" id="UP001207930"/>
    </source>
</evidence>
<dbReference type="Gene3D" id="1.10.357.10">
    <property type="entry name" value="Tetracycline Repressor, domain 2"/>
    <property type="match status" value="1"/>
</dbReference>
<protein>
    <submittedName>
        <fullName evidence="6">TetR family transcriptional regulator</fullName>
    </submittedName>
</protein>
<dbReference type="SUPFAM" id="SSF46689">
    <property type="entry name" value="Homeodomain-like"/>
    <property type="match status" value="1"/>
</dbReference>
<organism evidence="6 7">
    <name type="scientific">Luteolibacter flavescens</name>
    <dbReference type="NCBI Taxonomy" id="1859460"/>
    <lineage>
        <taxon>Bacteria</taxon>
        <taxon>Pseudomonadati</taxon>
        <taxon>Verrucomicrobiota</taxon>
        <taxon>Verrucomicrobiia</taxon>
        <taxon>Verrucomicrobiales</taxon>
        <taxon>Verrucomicrobiaceae</taxon>
        <taxon>Luteolibacter</taxon>
    </lineage>
</organism>
<dbReference type="SUPFAM" id="SSF48498">
    <property type="entry name" value="Tetracyclin repressor-like, C-terminal domain"/>
    <property type="match status" value="1"/>
</dbReference>
<gene>
    <name evidence="6" type="ORF">OKA04_08730</name>
</gene>
<comment type="caution">
    <text evidence="6">The sequence shown here is derived from an EMBL/GenBank/DDBJ whole genome shotgun (WGS) entry which is preliminary data.</text>
</comment>
<dbReference type="PROSITE" id="PS50977">
    <property type="entry name" value="HTH_TETR_2"/>
    <property type="match status" value="1"/>
</dbReference>
<evidence type="ECO:0000256" key="1">
    <source>
        <dbReference type="ARBA" id="ARBA00023015"/>
    </source>
</evidence>
<dbReference type="EMBL" id="JAPDDS010000004">
    <property type="protein sequence ID" value="MCW1884810.1"/>
    <property type="molecule type" value="Genomic_DNA"/>
</dbReference>
<evidence type="ECO:0000256" key="3">
    <source>
        <dbReference type="ARBA" id="ARBA00023163"/>
    </source>
</evidence>
<dbReference type="InterPro" id="IPR036271">
    <property type="entry name" value="Tet_transcr_reg_TetR-rel_C_sf"/>
</dbReference>
<keyword evidence="2 4" id="KW-0238">DNA-binding</keyword>
<dbReference type="RefSeq" id="WP_264500767.1">
    <property type="nucleotide sequence ID" value="NZ_JAPDDS010000004.1"/>
</dbReference>
<dbReference type="Pfam" id="PF00440">
    <property type="entry name" value="TetR_N"/>
    <property type="match status" value="1"/>
</dbReference>
<dbReference type="Pfam" id="PF17940">
    <property type="entry name" value="TetR_C_31"/>
    <property type="match status" value="1"/>
</dbReference>
<dbReference type="InterPro" id="IPR041583">
    <property type="entry name" value="TetR_C_31"/>
</dbReference>
<feature type="DNA-binding region" description="H-T-H motif" evidence="4">
    <location>
        <begin position="36"/>
        <end position="55"/>
    </location>
</feature>
<evidence type="ECO:0000259" key="5">
    <source>
        <dbReference type="PROSITE" id="PS50977"/>
    </source>
</evidence>
<keyword evidence="3" id="KW-0804">Transcription</keyword>
<dbReference type="InterPro" id="IPR001647">
    <property type="entry name" value="HTH_TetR"/>
</dbReference>
<reference evidence="6 7" key="1">
    <citation type="submission" date="2022-10" db="EMBL/GenBank/DDBJ databases">
        <title>Luteolibacter flavescens strain MCCC 1K03193, whole genome shotgun sequencing project.</title>
        <authorList>
            <person name="Zhao G."/>
            <person name="Shen L."/>
        </authorList>
    </citation>
    <scope>NUCLEOTIDE SEQUENCE [LARGE SCALE GENOMIC DNA]</scope>
    <source>
        <strain evidence="6 7">MCCC 1K03193</strain>
    </source>
</reference>